<dbReference type="AlphaFoldDB" id="A0A8S1WRQ0"/>
<accession>A0A8S1WRQ0</accession>
<dbReference type="GO" id="GO:0042796">
    <property type="term" value="P:snRNA transcription by RNA polymerase III"/>
    <property type="evidence" value="ECO:0007669"/>
    <property type="project" value="TreeGrafter"/>
</dbReference>
<dbReference type="OrthoDB" id="2143914at2759"/>
<dbReference type="GO" id="GO:0019185">
    <property type="term" value="C:snRNA-activating protein complex"/>
    <property type="evidence" value="ECO:0007669"/>
    <property type="project" value="TreeGrafter"/>
</dbReference>
<dbReference type="Pfam" id="PF00249">
    <property type="entry name" value="Myb_DNA-binding"/>
    <property type="match status" value="1"/>
</dbReference>
<evidence type="ECO:0000313" key="7">
    <source>
        <dbReference type="EMBL" id="CAD8190859.1"/>
    </source>
</evidence>
<proteinExistence type="predicted"/>
<dbReference type="PROSITE" id="PS50090">
    <property type="entry name" value="MYB_LIKE"/>
    <property type="match status" value="3"/>
</dbReference>
<dbReference type="PANTHER" id="PTHR46621">
    <property type="entry name" value="SNRNA-ACTIVATING PROTEIN COMPLEX SUBUNIT 4"/>
    <property type="match status" value="1"/>
</dbReference>
<feature type="domain" description="Myb-like" evidence="5">
    <location>
        <begin position="239"/>
        <end position="289"/>
    </location>
</feature>
<evidence type="ECO:0000256" key="2">
    <source>
        <dbReference type="ARBA" id="ARBA00023125"/>
    </source>
</evidence>
<dbReference type="CDD" id="cd00167">
    <property type="entry name" value="SANT"/>
    <property type="match status" value="3"/>
</dbReference>
<keyword evidence="2" id="KW-0238">DNA-binding</keyword>
<evidence type="ECO:0000313" key="8">
    <source>
        <dbReference type="Proteomes" id="UP000683925"/>
    </source>
</evidence>
<evidence type="ECO:0000259" key="6">
    <source>
        <dbReference type="PROSITE" id="PS51294"/>
    </source>
</evidence>
<dbReference type="PANTHER" id="PTHR46621:SF1">
    <property type="entry name" value="SNRNA-ACTIVATING PROTEIN COMPLEX SUBUNIT 4"/>
    <property type="match status" value="1"/>
</dbReference>
<evidence type="ECO:0008006" key="9">
    <source>
        <dbReference type="Google" id="ProtNLM"/>
    </source>
</evidence>
<keyword evidence="8" id="KW-1185">Reference proteome</keyword>
<dbReference type="Proteomes" id="UP000683925">
    <property type="component" value="Unassembled WGS sequence"/>
</dbReference>
<feature type="domain" description="HTH myb-type" evidence="6">
    <location>
        <begin position="188"/>
        <end position="242"/>
    </location>
</feature>
<comment type="caution">
    <text evidence="7">The sequence shown here is derived from an EMBL/GenBank/DDBJ whole genome shotgun (WGS) entry which is preliminary data.</text>
</comment>
<dbReference type="InterPro" id="IPR001005">
    <property type="entry name" value="SANT/Myb"/>
</dbReference>
<reference evidence="7" key="1">
    <citation type="submission" date="2021-01" db="EMBL/GenBank/DDBJ databases">
        <authorList>
            <consortium name="Genoscope - CEA"/>
            <person name="William W."/>
        </authorList>
    </citation>
    <scope>NUCLEOTIDE SEQUENCE</scope>
</reference>
<evidence type="ECO:0000256" key="1">
    <source>
        <dbReference type="ARBA" id="ARBA00023015"/>
    </source>
</evidence>
<dbReference type="GO" id="GO:0042795">
    <property type="term" value="P:snRNA transcription by RNA polymerase II"/>
    <property type="evidence" value="ECO:0007669"/>
    <property type="project" value="TreeGrafter"/>
</dbReference>
<dbReference type="InterPro" id="IPR051575">
    <property type="entry name" value="Myb-like_DNA-bd"/>
</dbReference>
<feature type="domain" description="HTH myb-type" evidence="6">
    <location>
        <begin position="146"/>
        <end position="186"/>
    </location>
</feature>
<protein>
    <recommendedName>
        <fullName evidence="9">Homeodomain protein</fullName>
    </recommendedName>
</protein>
<name>A0A8S1WRQ0_PAROT</name>
<dbReference type="SMART" id="SM00717">
    <property type="entry name" value="SANT"/>
    <property type="match status" value="3"/>
</dbReference>
<dbReference type="Pfam" id="PF13921">
    <property type="entry name" value="Myb_DNA-bind_6"/>
    <property type="match status" value="1"/>
</dbReference>
<feature type="domain" description="Myb-like" evidence="5">
    <location>
        <begin position="188"/>
        <end position="238"/>
    </location>
</feature>
<gene>
    <name evidence="7" type="ORF">POCTA_138.1.T0980134</name>
</gene>
<evidence type="ECO:0000256" key="3">
    <source>
        <dbReference type="ARBA" id="ARBA00023163"/>
    </source>
</evidence>
<sequence>MFLDLVLSFCCSKIQKDDKDANSLNSNNKEQEKIIEYKKIQLDIEKGSPGQIQISSDSSAIVSPSDNQFQLNCEQEQEKGIFEEDNIGQKLFDIQQDEELQLNNNLVQDHFLQRSKPLEKQEKDLKKKINKKKQNLNGYKRVVKIWKPEEDQRLRNLYQEHKGSWNKIIQSMSDRNISQCSQRWRRINPKQCKQKWIQDEDKKLVSMVALEGKNWTNLARHFLGRTGKQIRNRYLNKLDPNLNFVPWTDYEDQEIVKCYNQYGAKWSLVASHLKGRSENMVKNRFYSHIQKHLLGRQNKYQIIFKQGNNQEQQNGISQMIEGNKNKEIEYSETSNNDMKFVNSENYSSSIGQSTFTFYYYENIDFEGNQEVLTNNIQFDHKFNEKP</sequence>
<evidence type="ECO:0000256" key="4">
    <source>
        <dbReference type="ARBA" id="ARBA00023242"/>
    </source>
</evidence>
<feature type="domain" description="HTH myb-type" evidence="6">
    <location>
        <begin position="246"/>
        <end position="293"/>
    </location>
</feature>
<feature type="domain" description="Myb-like" evidence="5">
    <location>
        <begin position="146"/>
        <end position="187"/>
    </location>
</feature>
<dbReference type="GO" id="GO:0000978">
    <property type="term" value="F:RNA polymerase II cis-regulatory region sequence-specific DNA binding"/>
    <property type="evidence" value="ECO:0007669"/>
    <property type="project" value="TreeGrafter"/>
</dbReference>
<keyword evidence="3" id="KW-0804">Transcription</keyword>
<dbReference type="InterPro" id="IPR017930">
    <property type="entry name" value="Myb_dom"/>
</dbReference>
<dbReference type="GO" id="GO:0001006">
    <property type="term" value="F:RNA polymerase III type 3 promoter sequence-specific DNA binding"/>
    <property type="evidence" value="ECO:0007669"/>
    <property type="project" value="TreeGrafter"/>
</dbReference>
<keyword evidence="4" id="KW-0539">Nucleus</keyword>
<organism evidence="7 8">
    <name type="scientific">Paramecium octaurelia</name>
    <dbReference type="NCBI Taxonomy" id="43137"/>
    <lineage>
        <taxon>Eukaryota</taxon>
        <taxon>Sar</taxon>
        <taxon>Alveolata</taxon>
        <taxon>Ciliophora</taxon>
        <taxon>Intramacronucleata</taxon>
        <taxon>Oligohymenophorea</taxon>
        <taxon>Peniculida</taxon>
        <taxon>Parameciidae</taxon>
        <taxon>Paramecium</taxon>
    </lineage>
</organism>
<keyword evidence="1" id="KW-0805">Transcription regulation</keyword>
<dbReference type="PROSITE" id="PS51294">
    <property type="entry name" value="HTH_MYB"/>
    <property type="match status" value="3"/>
</dbReference>
<evidence type="ECO:0000259" key="5">
    <source>
        <dbReference type="PROSITE" id="PS50090"/>
    </source>
</evidence>
<dbReference type="EMBL" id="CAJJDP010000097">
    <property type="protein sequence ID" value="CAD8190859.1"/>
    <property type="molecule type" value="Genomic_DNA"/>
</dbReference>